<evidence type="ECO:0000313" key="2">
    <source>
        <dbReference type="Proteomes" id="UP000003327"/>
    </source>
</evidence>
<sequence>MKKSLSFHQERRFLYSKRASLRQQSINYLTMRILSLSYRNNR</sequence>
<dbReference type="EMBL" id="ACVA01000033">
    <property type="protein sequence ID" value="EEX18582.1"/>
    <property type="molecule type" value="Genomic_DNA"/>
</dbReference>
<keyword evidence="2" id="KW-1185">Reference proteome</keyword>
<dbReference type="AlphaFoldDB" id="C9MPI5"/>
<protein>
    <submittedName>
        <fullName evidence="1">Uncharacterized protein</fullName>
    </submittedName>
</protein>
<dbReference type="HOGENOM" id="CLU_3256052_0_0_10"/>
<evidence type="ECO:0000313" key="1">
    <source>
        <dbReference type="EMBL" id="EEX18582.1"/>
    </source>
</evidence>
<dbReference type="Proteomes" id="UP000003327">
    <property type="component" value="Unassembled WGS sequence"/>
</dbReference>
<accession>C9MPI5</accession>
<name>C9MPI5_9BACT</name>
<gene>
    <name evidence="1" type="ORF">HMPREF0973_01526</name>
</gene>
<reference evidence="1 2" key="1">
    <citation type="submission" date="2009-09" db="EMBL/GenBank/DDBJ databases">
        <authorList>
            <person name="Weinstock G."/>
            <person name="Sodergren E."/>
            <person name="Clifton S."/>
            <person name="Fulton L."/>
            <person name="Fulton B."/>
            <person name="Courtney L."/>
            <person name="Fronick C."/>
            <person name="Harrison M."/>
            <person name="Strong C."/>
            <person name="Farmer C."/>
            <person name="Delahaunty K."/>
            <person name="Markovic C."/>
            <person name="Hall O."/>
            <person name="Minx P."/>
            <person name="Tomlinson C."/>
            <person name="Mitreva M."/>
            <person name="Nelson J."/>
            <person name="Hou S."/>
            <person name="Wollam A."/>
            <person name="Pepin K.H."/>
            <person name="Johnson M."/>
            <person name="Bhonagiri V."/>
            <person name="Nash W.E."/>
            <person name="Warren W."/>
            <person name="Chinwalla A."/>
            <person name="Mardis E.R."/>
            <person name="Wilson R.K."/>
        </authorList>
    </citation>
    <scope>NUCLEOTIDE SEQUENCE [LARGE SCALE GENOMIC DNA]</scope>
    <source>
        <strain evidence="1 2">F0319</strain>
    </source>
</reference>
<comment type="caution">
    <text evidence="1">The sequence shown here is derived from an EMBL/GenBank/DDBJ whole genome shotgun (WGS) entry which is preliminary data.</text>
</comment>
<proteinExistence type="predicted"/>
<organism evidence="1 2">
    <name type="scientific">Prevotella veroralis F0319</name>
    <dbReference type="NCBI Taxonomy" id="649761"/>
    <lineage>
        <taxon>Bacteria</taxon>
        <taxon>Pseudomonadati</taxon>
        <taxon>Bacteroidota</taxon>
        <taxon>Bacteroidia</taxon>
        <taxon>Bacteroidales</taxon>
        <taxon>Prevotellaceae</taxon>
        <taxon>Prevotella</taxon>
    </lineage>
</organism>